<dbReference type="Pfam" id="PF09587">
    <property type="entry name" value="PGA_cap"/>
    <property type="match status" value="1"/>
</dbReference>
<feature type="domain" description="Capsule synthesis protein CapA" evidence="3">
    <location>
        <begin position="401"/>
        <end position="635"/>
    </location>
</feature>
<name>A0ABW7C4C0_9CYAN</name>
<evidence type="ECO:0000256" key="2">
    <source>
        <dbReference type="SAM" id="MobiDB-lite"/>
    </source>
</evidence>
<dbReference type="PANTHER" id="PTHR33393">
    <property type="entry name" value="POLYGLUTAMINE SYNTHESIS ACCESSORY PROTEIN RV0574C-RELATED"/>
    <property type="match status" value="1"/>
</dbReference>
<proteinExistence type="inferred from homology"/>
<comment type="caution">
    <text evidence="4">The sequence shown here is derived from an EMBL/GenBank/DDBJ whole genome shotgun (WGS) entry which is preliminary data.</text>
</comment>
<feature type="compositionally biased region" description="Polar residues" evidence="2">
    <location>
        <begin position="754"/>
        <end position="767"/>
    </location>
</feature>
<evidence type="ECO:0000259" key="3">
    <source>
        <dbReference type="SMART" id="SM00854"/>
    </source>
</evidence>
<dbReference type="PANTHER" id="PTHR33393:SF13">
    <property type="entry name" value="PGA BIOSYNTHESIS PROTEIN CAPA"/>
    <property type="match status" value="1"/>
</dbReference>
<dbReference type="RefSeq" id="WP_393009731.1">
    <property type="nucleotide sequence ID" value="NZ_JAZAQF010000001.1"/>
</dbReference>
<feature type="region of interest" description="Disordered" evidence="2">
    <location>
        <begin position="706"/>
        <end position="816"/>
    </location>
</feature>
<evidence type="ECO:0000313" key="5">
    <source>
        <dbReference type="Proteomes" id="UP001604335"/>
    </source>
</evidence>
<sequence>MVYAAGVSGSGSIGLTWDAGTLASWFDRYLAPHGIRTKVSAQMTGQIDVWVECQQEPERDRLVRFICHRLHGLNLAAVEGVRIMARRVGQPELLWQQSVQLEQRPGLNSTAYYQQVLPRSPEQQVMQRLAHSWLVARDGWSALATATRDRWRSPVGMDLGTISQWLQPVGQSLGAGLTVDRLNGRCLVVEVKLPPEAAMAATAAEVTSSDGESLATSNTSSSPSDSTSDSASKSLSQPYIVQTICRRLWQFNASEQGQVSGVRIRATVAGQVDPFWQQTIRIAAPAGRRELGLAGLTQWATDPALEPIWRSVLLGGATIVPFVLALWLASSSPDATRSRPQQPLASPRSGNSTEQVLPLRPAIAPVASRVRQVRPPVVQGALELLPVVNHPPANPTDPAVTLMFGGDVTLSDRVKRRLGGDWSAALAQFPESRSVDVAMVNLENPITDADRKRSGKRFNFRAEPESVAALEAGGIDLVTLANNHTMDYNRPGLLDTLAALDQSDIHAIGAGENITEARRPKILEVKGQRIAYFGYYNAHWHAATETSAGTNPRENEALAADIQAVRDQVDWVVVNFHWGEELARYPAPYQRSIARRAIDAGADLVVGHHPHVLQGAEVYKDRAIVYSLGNFIFGGHSRSTYDTAVLKVALRDRQMKVDFVPVRVQNYQPRVAKGDRAKEILQELTYISRRFDQPLTQSMVLTARSAPNLTPNSGSGDFVSNSPNSGNPGSSALPMTIAPTAPLTATGDRPQPQLPSFTRSAATTNGQSPIVVAPLPSPAAAPMPSSSPAVASAPIAPQRPSQAGANPISPSDGSAIGQRIQATGQSARDRLAQLMTAVELSELVRNAEAPTDEALGPSNRSVAAITAPAGNPSATPSPMGSNPRRSISFEIGPEATSSEPAAGRSTTSPQLPFTAPTQSGATQDSGFTAAPSSMPANYSSLSLPALVKSAADRAQAILEP</sequence>
<dbReference type="Proteomes" id="UP001604335">
    <property type="component" value="Unassembled WGS sequence"/>
</dbReference>
<dbReference type="SMART" id="SM00854">
    <property type="entry name" value="PGA_cap"/>
    <property type="match status" value="1"/>
</dbReference>
<protein>
    <submittedName>
        <fullName evidence="4">CapA family protein</fullName>
    </submittedName>
</protein>
<dbReference type="InterPro" id="IPR052169">
    <property type="entry name" value="CW_Biosynth-Accessory"/>
</dbReference>
<evidence type="ECO:0000256" key="1">
    <source>
        <dbReference type="ARBA" id="ARBA00005662"/>
    </source>
</evidence>
<reference evidence="5" key="1">
    <citation type="journal article" date="2024" name="Algal Res.">
        <title>Biochemical, toxicological and genomic investigation of a high-biomass producing Limnothrix strain isolated from Italian shallow drinking water reservoir.</title>
        <authorList>
            <person name="Simonazzi M."/>
            <person name="Shishido T.K."/>
            <person name="Delbaje E."/>
            <person name="Wahlsten M."/>
            <person name="Fewer D.P."/>
            <person name="Sivonen K."/>
            <person name="Pezzolesi L."/>
            <person name="Pistocchi R."/>
        </authorList>
    </citation>
    <scope>NUCLEOTIDE SEQUENCE [LARGE SCALE GENOMIC DNA]</scope>
    <source>
        <strain evidence="5">LRLZ20PSL1</strain>
    </source>
</reference>
<keyword evidence="5" id="KW-1185">Reference proteome</keyword>
<gene>
    <name evidence="4" type="ORF">VPK24_00440</name>
</gene>
<dbReference type="SUPFAM" id="SSF56300">
    <property type="entry name" value="Metallo-dependent phosphatases"/>
    <property type="match status" value="1"/>
</dbReference>
<feature type="region of interest" description="Disordered" evidence="2">
    <location>
        <begin position="202"/>
        <end position="233"/>
    </location>
</feature>
<dbReference type="Gene3D" id="3.60.21.10">
    <property type="match status" value="1"/>
</dbReference>
<feature type="compositionally biased region" description="Low complexity" evidence="2">
    <location>
        <begin position="720"/>
        <end position="731"/>
    </location>
</feature>
<dbReference type="EMBL" id="JAZAQF010000001">
    <property type="protein sequence ID" value="MFG3816088.1"/>
    <property type="molecule type" value="Genomic_DNA"/>
</dbReference>
<feature type="compositionally biased region" description="Polar residues" evidence="2">
    <location>
        <begin position="799"/>
        <end position="812"/>
    </location>
</feature>
<dbReference type="CDD" id="cd07381">
    <property type="entry name" value="MPP_CapA"/>
    <property type="match status" value="1"/>
</dbReference>
<feature type="compositionally biased region" description="Polar residues" evidence="2">
    <location>
        <begin position="706"/>
        <end position="719"/>
    </location>
</feature>
<accession>A0ABW7C4C0</accession>
<comment type="similarity">
    <text evidence="1">Belongs to the CapA family.</text>
</comment>
<feature type="compositionally biased region" description="Polar residues" evidence="2">
    <location>
        <begin position="334"/>
        <end position="355"/>
    </location>
</feature>
<feature type="compositionally biased region" description="Low complexity" evidence="2">
    <location>
        <begin position="782"/>
        <end position="796"/>
    </location>
</feature>
<dbReference type="InterPro" id="IPR019079">
    <property type="entry name" value="Capsule_synth_CapA"/>
</dbReference>
<dbReference type="InterPro" id="IPR029052">
    <property type="entry name" value="Metallo-depent_PP-like"/>
</dbReference>
<feature type="compositionally biased region" description="Polar residues" evidence="2">
    <location>
        <begin position="895"/>
        <end position="939"/>
    </location>
</feature>
<feature type="compositionally biased region" description="Low complexity" evidence="2">
    <location>
        <begin position="213"/>
        <end position="233"/>
    </location>
</feature>
<evidence type="ECO:0000313" key="4">
    <source>
        <dbReference type="EMBL" id="MFG3816088.1"/>
    </source>
</evidence>
<feature type="region of interest" description="Disordered" evidence="2">
    <location>
        <begin position="334"/>
        <end position="357"/>
    </location>
</feature>
<organism evidence="4 5">
    <name type="scientific">Limnothrix redekei LRLZ20PSL1</name>
    <dbReference type="NCBI Taxonomy" id="3112953"/>
    <lineage>
        <taxon>Bacteria</taxon>
        <taxon>Bacillati</taxon>
        <taxon>Cyanobacteriota</taxon>
        <taxon>Cyanophyceae</taxon>
        <taxon>Pseudanabaenales</taxon>
        <taxon>Pseudanabaenaceae</taxon>
        <taxon>Limnothrix</taxon>
    </lineage>
</organism>
<feature type="region of interest" description="Disordered" evidence="2">
    <location>
        <begin position="864"/>
        <end position="939"/>
    </location>
</feature>
<feature type="compositionally biased region" description="Polar residues" evidence="2">
    <location>
        <begin position="872"/>
        <end position="885"/>
    </location>
</feature>